<dbReference type="STRING" id="573321.SAMN04488505_113158"/>
<protein>
    <submittedName>
        <fullName evidence="1">Uncharacterized protein</fullName>
    </submittedName>
</protein>
<dbReference type="EMBL" id="FOBB01000013">
    <property type="protein sequence ID" value="SEN84671.1"/>
    <property type="molecule type" value="Genomic_DNA"/>
</dbReference>
<dbReference type="AlphaFoldDB" id="A0A1H8JVQ0"/>
<accession>A0A1H8JVQ0</accession>
<name>A0A1H8JVQ0_9BACT</name>
<dbReference type="Proteomes" id="UP000198984">
    <property type="component" value="Unassembled WGS sequence"/>
</dbReference>
<dbReference type="RefSeq" id="WP_089921144.1">
    <property type="nucleotide sequence ID" value="NZ_FOBB01000013.1"/>
</dbReference>
<gene>
    <name evidence="1" type="ORF">SAMN04488505_113158</name>
</gene>
<sequence>MHKFFSVRAREIQDLESQVNTFLTNNPDIVIVSSNQSLVPVGDTQDILYSIIYKEAPKPTRIGRLGQD</sequence>
<proteinExistence type="predicted"/>
<reference evidence="1 2" key="1">
    <citation type="submission" date="2016-10" db="EMBL/GenBank/DDBJ databases">
        <authorList>
            <person name="de Groot N.N."/>
        </authorList>
    </citation>
    <scope>NUCLEOTIDE SEQUENCE [LARGE SCALE GENOMIC DNA]</scope>
    <source>
        <strain evidence="1 2">DSM 21039</strain>
    </source>
</reference>
<keyword evidence="2" id="KW-1185">Reference proteome</keyword>
<evidence type="ECO:0000313" key="1">
    <source>
        <dbReference type="EMBL" id="SEN84671.1"/>
    </source>
</evidence>
<evidence type="ECO:0000313" key="2">
    <source>
        <dbReference type="Proteomes" id="UP000198984"/>
    </source>
</evidence>
<organism evidence="1 2">
    <name type="scientific">Chitinophaga rupis</name>
    <dbReference type="NCBI Taxonomy" id="573321"/>
    <lineage>
        <taxon>Bacteria</taxon>
        <taxon>Pseudomonadati</taxon>
        <taxon>Bacteroidota</taxon>
        <taxon>Chitinophagia</taxon>
        <taxon>Chitinophagales</taxon>
        <taxon>Chitinophagaceae</taxon>
        <taxon>Chitinophaga</taxon>
    </lineage>
</organism>